<keyword evidence="2" id="KW-1185">Reference proteome</keyword>
<name>A0ABU0SBB8_9HYPH</name>
<protein>
    <submittedName>
        <fullName evidence="1">Uncharacterized protein</fullName>
    </submittedName>
</protein>
<reference evidence="1 2" key="1">
    <citation type="submission" date="2023-07" db="EMBL/GenBank/DDBJ databases">
        <title>Comparative genomics of wheat-associated soil bacteria to identify genetic determinants of phenazine resistance.</title>
        <authorList>
            <person name="Mouncey N."/>
        </authorList>
    </citation>
    <scope>NUCLEOTIDE SEQUENCE [LARGE SCALE GENOMIC DNA]</scope>
    <source>
        <strain evidence="1 2">W4I11</strain>
    </source>
</reference>
<proteinExistence type="predicted"/>
<evidence type="ECO:0000313" key="1">
    <source>
        <dbReference type="EMBL" id="MDQ0998049.1"/>
    </source>
</evidence>
<dbReference type="EMBL" id="JAUSZT010000003">
    <property type="protein sequence ID" value="MDQ0998049.1"/>
    <property type="molecule type" value="Genomic_DNA"/>
</dbReference>
<accession>A0ABU0SBB8</accession>
<organism evidence="1 2">
    <name type="scientific">Phyllobacterium ifriqiyense</name>
    <dbReference type="NCBI Taxonomy" id="314238"/>
    <lineage>
        <taxon>Bacteria</taxon>
        <taxon>Pseudomonadati</taxon>
        <taxon>Pseudomonadota</taxon>
        <taxon>Alphaproteobacteria</taxon>
        <taxon>Hyphomicrobiales</taxon>
        <taxon>Phyllobacteriaceae</taxon>
        <taxon>Phyllobacterium</taxon>
    </lineage>
</organism>
<evidence type="ECO:0000313" key="2">
    <source>
        <dbReference type="Proteomes" id="UP001237780"/>
    </source>
</evidence>
<gene>
    <name evidence="1" type="ORF">QFZ34_003231</name>
</gene>
<comment type="caution">
    <text evidence="1">The sequence shown here is derived from an EMBL/GenBank/DDBJ whole genome shotgun (WGS) entry which is preliminary data.</text>
</comment>
<sequence>MTFKVFRVIKNINSALIPVVKSAARRVDVECLIEPVFHCDSHGNRTMDLKVYFRSKRDKVQVFSQLAVDNVLKPRYDT</sequence>
<dbReference type="Proteomes" id="UP001237780">
    <property type="component" value="Unassembled WGS sequence"/>
</dbReference>